<protein>
    <recommendedName>
        <fullName evidence="1">Transposable element P transposase-like RNase H C-terminal domain-containing protein</fullName>
    </recommendedName>
</protein>
<name>A0A9J6GK25_HAELO</name>
<dbReference type="OMA" id="CINTSEV"/>
<comment type="caution">
    <text evidence="2">The sequence shown here is derived from an EMBL/GenBank/DDBJ whole genome shotgun (WGS) entry which is preliminary data.</text>
</comment>
<accession>A0A9J6GK25</accession>
<feature type="domain" description="Transposable element P transposase-like RNase H C-terminal" evidence="1">
    <location>
        <begin position="86"/>
        <end position="118"/>
    </location>
</feature>
<evidence type="ECO:0000313" key="3">
    <source>
        <dbReference type="Proteomes" id="UP000821853"/>
    </source>
</evidence>
<dbReference type="Proteomes" id="UP000821853">
    <property type="component" value="Chromosome 5"/>
</dbReference>
<sequence>MTSLTHPNRNHPKEGITNGSKDLRVLASFLQWLNMWEKEAASGKVARASFLTDQTAEGLRVTVLSALELSRYLLKSCGFKCVLTRKFNQDVLERFFGIICHAGGQNGHPSMPTFLQLYNMLSFYSLMKLPKFGNSELQGSQEPCALAFQEAGAQTTKLQEVKQKLDGLVSAEVECEDVFDHVYAGTSDCIVYYLAGFVCRKLLRNTVCLVCREGLVEERVQKQPEGALVLCKTRGGLLHPKRHIFHFLQAAEAHFQSMRLTRMCMNSLSRVCLKSRNFYFHVQTTKKKSWLPCYMVTLP</sequence>
<evidence type="ECO:0000259" key="1">
    <source>
        <dbReference type="Pfam" id="PF21789"/>
    </source>
</evidence>
<dbReference type="VEuPathDB" id="VectorBase:HLOH_048848"/>
<gene>
    <name evidence="2" type="ORF">HPB48_019035</name>
</gene>
<dbReference type="Pfam" id="PF21789">
    <property type="entry name" value="TNP-like_RNaseH_C"/>
    <property type="match status" value="1"/>
</dbReference>
<keyword evidence="3" id="KW-1185">Reference proteome</keyword>
<evidence type="ECO:0000313" key="2">
    <source>
        <dbReference type="EMBL" id="KAH9374800.1"/>
    </source>
</evidence>
<reference evidence="2 3" key="1">
    <citation type="journal article" date="2020" name="Cell">
        <title>Large-Scale Comparative Analyses of Tick Genomes Elucidate Their Genetic Diversity and Vector Capacities.</title>
        <authorList>
            <consortium name="Tick Genome and Microbiome Consortium (TIGMIC)"/>
            <person name="Jia N."/>
            <person name="Wang J."/>
            <person name="Shi W."/>
            <person name="Du L."/>
            <person name="Sun Y."/>
            <person name="Zhan W."/>
            <person name="Jiang J.F."/>
            <person name="Wang Q."/>
            <person name="Zhang B."/>
            <person name="Ji P."/>
            <person name="Bell-Sakyi L."/>
            <person name="Cui X.M."/>
            <person name="Yuan T.T."/>
            <person name="Jiang B.G."/>
            <person name="Yang W.F."/>
            <person name="Lam T.T."/>
            <person name="Chang Q.C."/>
            <person name="Ding S.J."/>
            <person name="Wang X.J."/>
            <person name="Zhu J.G."/>
            <person name="Ruan X.D."/>
            <person name="Zhao L."/>
            <person name="Wei J.T."/>
            <person name="Ye R.Z."/>
            <person name="Que T.C."/>
            <person name="Du C.H."/>
            <person name="Zhou Y.H."/>
            <person name="Cheng J.X."/>
            <person name="Dai P.F."/>
            <person name="Guo W.B."/>
            <person name="Han X.H."/>
            <person name="Huang E.J."/>
            <person name="Li L.F."/>
            <person name="Wei W."/>
            <person name="Gao Y.C."/>
            <person name="Liu J.Z."/>
            <person name="Shao H.Z."/>
            <person name="Wang X."/>
            <person name="Wang C.C."/>
            <person name="Yang T.C."/>
            <person name="Huo Q.B."/>
            <person name="Li W."/>
            <person name="Chen H.Y."/>
            <person name="Chen S.E."/>
            <person name="Zhou L.G."/>
            <person name="Ni X.B."/>
            <person name="Tian J.H."/>
            <person name="Sheng Y."/>
            <person name="Liu T."/>
            <person name="Pan Y.S."/>
            <person name="Xia L.Y."/>
            <person name="Li J."/>
            <person name="Zhao F."/>
            <person name="Cao W.C."/>
        </authorList>
    </citation>
    <scope>NUCLEOTIDE SEQUENCE [LARGE SCALE GENOMIC DNA]</scope>
    <source>
        <strain evidence="2">HaeL-2018</strain>
    </source>
</reference>
<dbReference type="AlphaFoldDB" id="A0A9J6GK25"/>
<dbReference type="InterPro" id="IPR048367">
    <property type="entry name" value="TNP-like_RNaseH_C"/>
</dbReference>
<proteinExistence type="predicted"/>
<dbReference type="OrthoDB" id="6502489at2759"/>
<dbReference type="EMBL" id="JABSTR010000007">
    <property type="protein sequence ID" value="KAH9374800.1"/>
    <property type="molecule type" value="Genomic_DNA"/>
</dbReference>
<organism evidence="2 3">
    <name type="scientific">Haemaphysalis longicornis</name>
    <name type="common">Bush tick</name>
    <dbReference type="NCBI Taxonomy" id="44386"/>
    <lineage>
        <taxon>Eukaryota</taxon>
        <taxon>Metazoa</taxon>
        <taxon>Ecdysozoa</taxon>
        <taxon>Arthropoda</taxon>
        <taxon>Chelicerata</taxon>
        <taxon>Arachnida</taxon>
        <taxon>Acari</taxon>
        <taxon>Parasitiformes</taxon>
        <taxon>Ixodida</taxon>
        <taxon>Ixodoidea</taxon>
        <taxon>Ixodidae</taxon>
        <taxon>Haemaphysalinae</taxon>
        <taxon>Haemaphysalis</taxon>
    </lineage>
</organism>